<evidence type="ECO:0000256" key="1">
    <source>
        <dbReference type="SAM" id="MobiDB-lite"/>
    </source>
</evidence>
<evidence type="ECO:0000313" key="2">
    <source>
        <dbReference type="EMBL" id="KAF4969899.1"/>
    </source>
</evidence>
<reference evidence="2" key="1">
    <citation type="journal article" date="2020" name="BMC Genomics">
        <title>Correction to: Identification and distribution of gene clusters required for synthesis of sphingolipid metabolism inhibitors in diverse species of the filamentous fungus Fusarium.</title>
        <authorList>
            <person name="Kim H.S."/>
            <person name="Lohmar J.M."/>
            <person name="Busman M."/>
            <person name="Brown D.W."/>
            <person name="Naumann T.A."/>
            <person name="Divon H.H."/>
            <person name="Lysoe E."/>
            <person name="Uhlig S."/>
            <person name="Proctor R.H."/>
        </authorList>
    </citation>
    <scope>NUCLEOTIDE SEQUENCE</scope>
    <source>
        <strain evidence="2">NRRL 20472</strain>
    </source>
</reference>
<dbReference type="Proteomes" id="UP000622797">
    <property type="component" value="Unassembled WGS sequence"/>
</dbReference>
<sequence>MFETTEAEPAETPQPLLSSFDAYDPKEESTQHDPILATVHPRTVPSPGPSPDISSPRSIDNDDESDHLQTDMLSGDAILIGSLGGWADFDLSRVAGNEGLPDDVNLGSTAPHRQEPVSSDLKNKPQLQNLASDAREAARLVTLPLKSDTSVVSSHLSVHDTFPITDVSTQHYQTPS</sequence>
<comment type="caution">
    <text evidence="2">The sequence shown here is derived from an EMBL/GenBank/DDBJ whole genome shotgun (WGS) entry which is preliminary data.</text>
</comment>
<feature type="region of interest" description="Disordered" evidence="1">
    <location>
        <begin position="97"/>
        <end position="121"/>
    </location>
</feature>
<protein>
    <submittedName>
        <fullName evidence="2">Uncharacterized protein</fullName>
    </submittedName>
</protein>
<evidence type="ECO:0000313" key="3">
    <source>
        <dbReference type="Proteomes" id="UP000622797"/>
    </source>
</evidence>
<name>A0A8H4U5G2_9HYPO</name>
<organism evidence="2 3">
    <name type="scientific">Fusarium sarcochroum</name>
    <dbReference type="NCBI Taxonomy" id="1208366"/>
    <lineage>
        <taxon>Eukaryota</taxon>
        <taxon>Fungi</taxon>
        <taxon>Dikarya</taxon>
        <taxon>Ascomycota</taxon>
        <taxon>Pezizomycotina</taxon>
        <taxon>Sordariomycetes</taxon>
        <taxon>Hypocreomycetidae</taxon>
        <taxon>Hypocreales</taxon>
        <taxon>Nectriaceae</taxon>
        <taxon>Fusarium</taxon>
        <taxon>Fusarium lateritium species complex</taxon>
    </lineage>
</organism>
<dbReference type="EMBL" id="JABEXW010000145">
    <property type="protein sequence ID" value="KAF4969899.1"/>
    <property type="molecule type" value="Genomic_DNA"/>
</dbReference>
<accession>A0A8H4U5G2</accession>
<dbReference type="AlphaFoldDB" id="A0A8H4U5G2"/>
<keyword evidence="3" id="KW-1185">Reference proteome</keyword>
<gene>
    <name evidence="2" type="ORF">FSARC_2956</name>
</gene>
<feature type="region of interest" description="Disordered" evidence="1">
    <location>
        <begin position="1"/>
        <end position="70"/>
    </location>
</feature>
<proteinExistence type="predicted"/>
<reference evidence="2" key="2">
    <citation type="submission" date="2020-05" db="EMBL/GenBank/DDBJ databases">
        <authorList>
            <person name="Kim H.-S."/>
            <person name="Proctor R.H."/>
            <person name="Brown D.W."/>
        </authorList>
    </citation>
    <scope>NUCLEOTIDE SEQUENCE</scope>
    <source>
        <strain evidence="2">NRRL 20472</strain>
    </source>
</reference>